<dbReference type="GO" id="GO:0005524">
    <property type="term" value="F:ATP binding"/>
    <property type="evidence" value="ECO:0007669"/>
    <property type="project" value="UniProtKB-UniRule"/>
</dbReference>
<evidence type="ECO:0000256" key="3">
    <source>
        <dbReference type="ARBA" id="ARBA00012286"/>
    </source>
</evidence>
<evidence type="ECO:0000259" key="12">
    <source>
        <dbReference type="Pfam" id="PF20979"/>
    </source>
</evidence>
<dbReference type="PANTHER" id="PTHR11587:SF2">
    <property type="entry name" value="ARGININOSUCCINATE SYNTHASE"/>
    <property type="match status" value="1"/>
</dbReference>
<comment type="pathway">
    <text evidence="1 10">Amino-acid biosynthesis; L-arginine biosynthesis; L-arginine from L-ornithine and carbamoyl phosphate: step 2/3.</text>
</comment>
<evidence type="ECO:0000313" key="13">
    <source>
        <dbReference type="EMBL" id="KRM03351.1"/>
    </source>
</evidence>
<feature type="binding site" evidence="10">
    <location>
        <position position="274"/>
    </location>
    <ligand>
        <name>L-citrulline</name>
        <dbReference type="ChEBI" id="CHEBI:57743"/>
    </ligand>
</feature>
<dbReference type="HAMAP" id="MF_00005">
    <property type="entry name" value="Arg_succ_synth_type1"/>
    <property type="match status" value="1"/>
</dbReference>
<reference evidence="13 14" key="1">
    <citation type="journal article" date="2015" name="Genome Announc.">
        <title>Expanding the biotechnology potential of lactobacilli through comparative genomics of 213 strains and associated genera.</title>
        <authorList>
            <person name="Sun Z."/>
            <person name="Harris H.M."/>
            <person name="McCann A."/>
            <person name="Guo C."/>
            <person name="Argimon S."/>
            <person name="Zhang W."/>
            <person name="Yang X."/>
            <person name="Jeffery I.B."/>
            <person name="Cooney J.C."/>
            <person name="Kagawa T.F."/>
            <person name="Liu W."/>
            <person name="Song Y."/>
            <person name="Salvetti E."/>
            <person name="Wrobel A."/>
            <person name="Rasinkangas P."/>
            <person name="Parkhill J."/>
            <person name="Rea M.C."/>
            <person name="O'Sullivan O."/>
            <person name="Ritari J."/>
            <person name="Douillard F.P."/>
            <person name="Paul Ross R."/>
            <person name="Yang R."/>
            <person name="Briner A.E."/>
            <person name="Felis G.E."/>
            <person name="de Vos W.M."/>
            <person name="Barrangou R."/>
            <person name="Klaenhammer T.R."/>
            <person name="Caufield P.W."/>
            <person name="Cui Y."/>
            <person name="Zhang H."/>
            <person name="O'Toole P.W."/>
        </authorList>
    </citation>
    <scope>NUCLEOTIDE SEQUENCE [LARGE SCALE GENOMIC DNA]</scope>
    <source>
        <strain evidence="13 14">DSM 16045</strain>
    </source>
</reference>
<name>A0A0R1VCZ5_9LACO</name>
<keyword evidence="4 10" id="KW-0963">Cytoplasm</keyword>
<dbReference type="EMBL" id="AZFN01000003">
    <property type="protein sequence ID" value="KRM03351.1"/>
    <property type="molecule type" value="Genomic_DNA"/>
</dbReference>
<dbReference type="PATRIC" id="fig|1423749.3.peg.1155"/>
<evidence type="ECO:0000256" key="10">
    <source>
        <dbReference type="HAMAP-Rule" id="MF_00005"/>
    </source>
</evidence>
<feature type="binding site" evidence="10">
    <location>
        <position position="121"/>
    </location>
    <ligand>
        <name>L-aspartate</name>
        <dbReference type="ChEBI" id="CHEBI:29991"/>
    </ligand>
</feature>
<feature type="binding site" evidence="10">
    <location>
        <position position="126"/>
    </location>
    <ligand>
        <name>L-aspartate</name>
        <dbReference type="ChEBI" id="CHEBI:29991"/>
    </ligand>
</feature>
<dbReference type="InterPro" id="IPR001518">
    <property type="entry name" value="Arginosuc_synth"/>
</dbReference>
<comment type="caution">
    <text evidence="10">Lacks conserved residue(s) required for the propagation of feature annotation.</text>
</comment>
<dbReference type="Gene3D" id="3.90.1260.10">
    <property type="entry name" value="Argininosuccinate synthetase, chain A, domain 2"/>
    <property type="match status" value="1"/>
</dbReference>
<keyword evidence="9 10" id="KW-0067">ATP-binding</keyword>
<feature type="domain" description="Arginosuccinate synthase C-terminal" evidence="12">
    <location>
        <begin position="176"/>
        <end position="394"/>
    </location>
</feature>
<feature type="binding site" evidence="10">
    <location>
        <begin position="11"/>
        <end position="19"/>
    </location>
    <ligand>
        <name>ATP</name>
        <dbReference type="ChEBI" id="CHEBI:30616"/>
    </ligand>
</feature>
<dbReference type="NCBIfam" id="NF001770">
    <property type="entry name" value="PRK00509.1"/>
    <property type="match status" value="1"/>
</dbReference>
<keyword evidence="14" id="KW-1185">Reference proteome</keyword>
<dbReference type="FunFam" id="3.40.50.620:FF:000038">
    <property type="entry name" value="Argininosuccinate synthase"/>
    <property type="match status" value="1"/>
</dbReference>
<dbReference type="GO" id="GO:0005737">
    <property type="term" value="C:cytoplasm"/>
    <property type="evidence" value="ECO:0007669"/>
    <property type="project" value="UniProtKB-SubCell"/>
</dbReference>
<feature type="binding site" evidence="10">
    <location>
        <position position="89"/>
    </location>
    <ligand>
        <name>L-citrulline</name>
        <dbReference type="ChEBI" id="CHEBI:57743"/>
    </ligand>
</feature>
<feature type="binding site" evidence="10">
    <location>
        <position position="119"/>
    </location>
    <ligand>
        <name>ATP</name>
        <dbReference type="ChEBI" id="CHEBI:30616"/>
    </ligand>
</feature>
<dbReference type="AlphaFoldDB" id="A0A0R1VCZ5"/>
<dbReference type="PROSITE" id="PS00565">
    <property type="entry name" value="ARGININOSUCCIN_SYN_2"/>
    <property type="match status" value="1"/>
</dbReference>
<dbReference type="PROSITE" id="PS00564">
    <property type="entry name" value="ARGININOSUCCIN_SYN_1"/>
    <property type="match status" value="1"/>
</dbReference>
<dbReference type="NCBIfam" id="TIGR00032">
    <property type="entry name" value="argG"/>
    <property type="match status" value="1"/>
</dbReference>
<dbReference type="GO" id="GO:0006526">
    <property type="term" value="P:L-arginine biosynthetic process"/>
    <property type="evidence" value="ECO:0007669"/>
    <property type="project" value="UniProtKB-UniRule"/>
</dbReference>
<dbReference type="InterPro" id="IPR048267">
    <property type="entry name" value="Arginosuc_syn_N"/>
</dbReference>
<dbReference type="Gene3D" id="3.40.50.620">
    <property type="entry name" value="HUPs"/>
    <property type="match status" value="1"/>
</dbReference>
<dbReference type="FunFam" id="3.90.1260.10:FF:000007">
    <property type="entry name" value="Argininosuccinate synthase"/>
    <property type="match status" value="1"/>
</dbReference>
<feature type="binding site" evidence="10">
    <location>
        <position position="262"/>
    </location>
    <ligand>
        <name>L-citrulline</name>
        <dbReference type="ChEBI" id="CHEBI:57743"/>
    </ligand>
</feature>
<feature type="binding site" evidence="10">
    <location>
        <position position="129"/>
    </location>
    <ligand>
        <name>L-citrulline</name>
        <dbReference type="ChEBI" id="CHEBI:57743"/>
    </ligand>
</feature>
<feature type="binding site" evidence="10">
    <location>
        <position position="125"/>
    </location>
    <ligand>
        <name>L-aspartate</name>
        <dbReference type="ChEBI" id="CHEBI:29991"/>
    </ligand>
</feature>
<dbReference type="PANTHER" id="PTHR11587">
    <property type="entry name" value="ARGININOSUCCINATE SYNTHASE"/>
    <property type="match status" value="1"/>
</dbReference>
<dbReference type="Pfam" id="PF00764">
    <property type="entry name" value="Arginosuc_synth"/>
    <property type="match status" value="1"/>
</dbReference>
<comment type="catalytic activity">
    <reaction evidence="10">
        <text>L-citrulline + L-aspartate + ATP = 2-(N(omega)-L-arginino)succinate + AMP + diphosphate + H(+)</text>
        <dbReference type="Rhea" id="RHEA:10932"/>
        <dbReference type="ChEBI" id="CHEBI:15378"/>
        <dbReference type="ChEBI" id="CHEBI:29991"/>
        <dbReference type="ChEBI" id="CHEBI:30616"/>
        <dbReference type="ChEBI" id="CHEBI:33019"/>
        <dbReference type="ChEBI" id="CHEBI:57472"/>
        <dbReference type="ChEBI" id="CHEBI:57743"/>
        <dbReference type="ChEBI" id="CHEBI:456215"/>
        <dbReference type="EC" id="6.3.4.5"/>
    </reaction>
</comment>
<dbReference type="InterPro" id="IPR048268">
    <property type="entry name" value="Arginosuc_syn_C"/>
</dbReference>
<gene>
    <name evidence="10" type="primary">argG</name>
    <name evidence="13" type="ORF">FC60_GL001132</name>
</gene>
<keyword evidence="5 10" id="KW-0055">Arginine biosynthesis</keyword>
<dbReference type="SUPFAM" id="SSF52402">
    <property type="entry name" value="Adenine nucleotide alpha hydrolases-like"/>
    <property type="match status" value="1"/>
</dbReference>
<dbReference type="SUPFAM" id="SSF69864">
    <property type="entry name" value="Argininosuccinate synthetase, C-terminal domain"/>
    <property type="match status" value="1"/>
</dbReference>
<dbReference type="InterPro" id="IPR023434">
    <property type="entry name" value="Arginosuc_synth_type_1_subfam"/>
</dbReference>
<comment type="subcellular location">
    <subcellularLocation>
        <location evidence="10">Cytoplasm</location>
    </subcellularLocation>
</comment>
<evidence type="ECO:0000313" key="14">
    <source>
        <dbReference type="Proteomes" id="UP000051739"/>
    </source>
</evidence>
<feature type="binding site" evidence="10">
    <location>
        <position position="177"/>
    </location>
    <ligand>
        <name>L-citrulline</name>
        <dbReference type="ChEBI" id="CHEBI:57743"/>
    </ligand>
</feature>
<keyword evidence="8 10" id="KW-0547">Nucleotide-binding</keyword>
<accession>A0A0R1VCZ5</accession>
<evidence type="ECO:0000256" key="7">
    <source>
        <dbReference type="ARBA" id="ARBA00022605"/>
    </source>
</evidence>
<evidence type="ECO:0000256" key="5">
    <source>
        <dbReference type="ARBA" id="ARBA00022571"/>
    </source>
</evidence>
<dbReference type="CDD" id="cd01999">
    <property type="entry name" value="ASS"/>
    <property type="match status" value="1"/>
</dbReference>
<sequence length="405" mass="44648">MIMANPKVVLAYSGGLDTSVEIAWLKNAGYDVIAVCFNVGEEEMDLSAIKQKGLDVGAIESIVVDARHEFATEYVLPALQANALYEGVYPLVSALSRPLISKHLVEIAKEYGAVAIAHGCTGKGNDQVRFEVSIHALAPDMIIEDPIREVHWSREEEIAYAKDNNIPVPITKESPYSIDENLWGRANEAGVLEDPWVGAPEDAFARTNSLENTPDTPAVVELSFVQGIPTALNGKELPLEELIAQLDHLAGQHGIGRIDHIENRLVGIKSREVYEAPAAEVLIKAHQDLENLTMERGLGHYKPVIEHEISNLIYNAQWFSPLFNSLMAFIKASQTDVTGTVRVKLFKGNVICEGRKSPLSLYNEDLATYTSSDSFDHESANGFIKLWGLPTQVYAQVHQHAEQKD</sequence>
<dbReference type="EC" id="6.3.4.5" evidence="3 10"/>
<organism evidence="13 14">
    <name type="scientific">Limosilactobacillus gastricus DSM 16045</name>
    <dbReference type="NCBI Taxonomy" id="1423749"/>
    <lineage>
        <taxon>Bacteria</taxon>
        <taxon>Bacillati</taxon>
        <taxon>Bacillota</taxon>
        <taxon>Bacilli</taxon>
        <taxon>Lactobacillales</taxon>
        <taxon>Lactobacillaceae</taxon>
        <taxon>Limosilactobacillus</taxon>
    </lineage>
</organism>
<evidence type="ECO:0000256" key="2">
    <source>
        <dbReference type="ARBA" id="ARBA00011881"/>
    </source>
</evidence>
<protein>
    <recommendedName>
        <fullName evidence="3 10">Argininosuccinate synthase</fullName>
        <ecNumber evidence="3 10">6.3.4.5</ecNumber>
    </recommendedName>
    <alternativeName>
        <fullName evidence="10">Citrulline--aspartate ligase</fullName>
    </alternativeName>
</protein>
<feature type="binding site" evidence="10">
    <location>
        <position position="125"/>
    </location>
    <ligand>
        <name>L-citrulline</name>
        <dbReference type="ChEBI" id="CHEBI:57743"/>
    </ligand>
</feature>
<feature type="domain" description="Arginosuccinate synthase-like N-terminal" evidence="11">
    <location>
        <begin position="7"/>
        <end position="167"/>
    </location>
</feature>
<keyword evidence="6 10" id="KW-0436">Ligase</keyword>
<dbReference type="FunFam" id="1.20.5.470:FF:000002">
    <property type="entry name" value="Argininosuccinate synthase"/>
    <property type="match status" value="1"/>
</dbReference>
<dbReference type="InterPro" id="IPR014729">
    <property type="entry name" value="Rossmann-like_a/b/a_fold"/>
</dbReference>
<dbReference type="Pfam" id="PF20979">
    <property type="entry name" value="Arginosuc_syn_C"/>
    <property type="match status" value="1"/>
</dbReference>
<evidence type="ECO:0000256" key="1">
    <source>
        <dbReference type="ARBA" id="ARBA00004967"/>
    </source>
</evidence>
<dbReference type="InterPro" id="IPR024074">
    <property type="entry name" value="AS_cat/multimer_dom_body"/>
</dbReference>
<dbReference type="GO" id="GO:0000053">
    <property type="term" value="P:argininosuccinate metabolic process"/>
    <property type="evidence" value="ECO:0007669"/>
    <property type="project" value="TreeGrafter"/>
</dbReference>
<evidence type="ECO:0000259" key="11">
    <source>
        <dbReference type="Pfam" id="PF00764"/>
    </source>
</evidence>
<dbReference type="Proteomes" id="UP000051739">
    <property type="component" value="Unassembled WGS sequence"/>
</dbReference>
<proteinExistence type="inferred from homology"/>
<dbReference type="InterPro" id="IPR018223">
    <property type="entry name" value="Arginosuc_synth_CS"/>
</dbReference>
<evidence type="ECO:0000256" key="6">
    <source>
        <dbReference type="ARBA" id="ARBA00022598"/>
    </source>
</evidence>
<dbReference type="GO" id="GO:0000050">
    <property type="term" value="P:urea cycle"/>
    <property type="evidence" value="ECO:0007669"/>
    <property type="project" value="TreeGrafter"/>
</dbReference>
<evidence type="ECO:0000256" key="8">
    <source>
        <dbReference type="ARBA" id="ARBA00022741"/>
    </source>
</evidence>
<keyword evidence="7 10" id="KW-0028">Amino-acid biosynthesis</keyword>
<dbReference type="GO" id="GO:0004055">
    <property type="term" value="F:argininosuccinate synthase activity"/>
    <property type="evidence" value="ECO:0007669"/>
    <property type="project" value="UniProtKB-UniRule"/>
</dbReference>
<evidence type="ECO:0000256" key="9">
    <source>
        <dbReference type="ARBA" id="ARBA00022840"/>
    </source>
</evidence>
<evidence type="ECO:0000256" key="4">
    <source>
        <dbReference type="ARBA" id="ARBA00022490"/>
    </source>
</evidence>
<comment type="subunit">
    <text evidence="2 10">Homotetramer.</text>
</comment>
<comment type="caution">
    <text evidence="13">The sequence shown here is derived from an EMBL/GenBank/DDBJ whole genome shotgun (WGS) entry which is preliminary data.</text>
</comment>
<comment type="similarity">
    <text evidence="10">Belongs to the argininosuccinate synthase family. Type 1 subfamily.</text>
</comment>
<dbReference type="UniPathway" id="UPA00068">
    <property type="reaction ID" value="UER00113"/>
</dbReference>
<dbReference type="Gene3D" id="1.20.5.470">
    <property type="entry name" value="Single helix bin"/>
    <property type="match status" value="1"/>
</dbReference>